<gene>
    <name evidence="1" type="ORF">DORFOR_00624</name>
</gene>
<dbReference type="EMBL" id="AAXA02000009">
    <property type="protein sequence ID" value="EDR47967.1"/>
    <property type="molecule type" value="Genomic_DNA"/>
</dbReference>
<protein>
    <submittedName>
        <fullName evidence="1">Uncharacterized protein</fullName>
    </submittedName>
</protein>
<proteinExistence type="predicted"/>
<comment type="caution">
    <text evidence="1">The sequence shown here is derived from an EMBL/GenBank/DDBJ whole genome shotgun (WGS) entry which is preliminary data.</text>
</comment>
<name>B0G303_9FIRM</name>
<organism evidence="1 2">
    <name type="scientific">Dorea formicigenerans ATCC 27755</name>
    <dbReference type="NCBI Taxonomy" id="411461"/>
    <lineage>
        <taxon>Bacteria</taxon>
        <taxon>Bacillati</taxon>
        <taxon>Bacillota</taxon>
        <taxon>Clostridia</taxon>
        <taxon>Lachnospirales</taxon>
        <taxon>Lachnospiraceae</taxon>
        <taxon>Dorea</taxon>
    </lineage>
</organism>
<reference evidence="1 2" key="1">
    <citation type="submission" date="2007-10" db="EMBL/GenBank/DDBJ databases">
        <title>Draft genome sequence of Dorea formicigenerans(ATCC 27755).</title>
        <authorList>
            <person name="Sudarsanam P."/>
            <person name="Ley R."/>
            <person name="Guruge J."/>
            <person name="Turnbaugh P.J."/>
            <person name="Mahowald M."/>
            <person name="Liep D."/>
            <person name="Gordon J."/>
        </authorList>
    </citation>
    <scope>NUCLEOTIDE SEQUENCE [LARGE SCALE GENOMIC DNA]</scope>
    <source>
        <strain evidence="1 2">ATCC 27755</strain>
    </source>
</reference>
<evidence type="ECO:0000313" key="2">
    <source>
        <dbReference type="Proteomes" id="UP000005359"/>
    </source>
</evidence>
<sequence>MLPGLINGAGICRRKGNAISFSIKINPNDSRYRLDLLIYLDFT</sequence>
<dbReference type="Proteomes" id="UP000005359">
    <property type="component" value="Unassembled WGS sequence"/>
</dbReference>
<evidence type="ECO:0000313" key="1">
    <source>
        <dbReference type="EMBL" id="EDR47967.1"/>
    </source>
</evidence>
<accession>B0G303</accession>
<dbReference type="PaxDb" id="411461-DORFOR_00624"/>
<reference evidence="1 2" key="2">
    <citation type="submission" date="2007-10" db="EMBL/GenBank/DDBJ databases">
        <authorList>
            <person name="Fulton L."/>
            <person name="Clifton S."/>
            <person name="Fulton B."/>
            <person name="Xu J."/>
            <person name="Minx P."/>
            <person name="Pepin K.H."/>
            <person name="Johnson M."/>
            <person name="Thiruvilangam P."/>
            <person name="Bhonagiri V."/>
            <person name="Nash W.E."/>
            <person name="Wang C."/>
            <person name="Mardis E.R."/>
            <person name="Wilson R.K."/>
        </authorList>
    </citation>
    <scope>NUCLEOTIDE SEQUENCE [LARGE SCALE GENOMIC DNA]</scope>
    <source>
        <strain evidence="1 2">ATCC 27755</strain>
    </source>
</reference>
<dbReference type="AlphaFoldDB" id="B0G303"/>